<dbReference type="PANTHER" id="PTHR24070">
    <property type="entry name" value="RAS, DI-RAS, AND RHEB FAMILY MEMBERS OF SMALL GTPASE SUPERFAMILY"/>
    <property type="match status" value="1"/>
</dbReference>
<evidence type="ECO:0000256" key="10">
    <source>
        <dbReference type="ARBA" id="ARBA00037969"/>
    </source>
</evidence>
<dbReference type="SMART" id="SM00173">
    <property type="entry name" value="RAS"/>
    <property type="match status" value="1"/>
</dbReference>
<evidence type="ECO:0000256" key="3">
    <source>
        <dbReference type="ARBA" id="ARBA00022741"/>
    </source>
</evidence>
<keyword evidence="9" id="KW-0636">Prenylation</keyword>
<dbReference type="PROSITE" id="PS51419">
    <property type="entry name" value="RAB"/>
    <property type="match status" value="1"/>
</dbReference>
<dbReference type="SMART" id="SM00175">
    <property type="entry name" value="RAB"/>
    <property type="match status" value="1"/>
</dbReference>
<dbReference type="RefSeq" id="XP_045270622.1">
    <property type="nucleotide sequence ID" value="XM_045401893.1"/>
</dbReference>
<dbReference type="Pfam" id="PF00071">
    <property type="entry name" value="Ras"/>
    <property type="match status" value="1"/>
</dbReference>
<dbReference type="InterPro" id="IPR020849">
    <property type="entry name" value="Small_GTPase_Ras-type"/>
</dbReference>
<evidence type="ECO:0000256" key="5">
    <source>
        <dbReference type="ARBA" id="ARBA00022842"/>
    </source>
</evidence>
<dbReference type="EMBL" id="WVTB01000007">
    <property type="protein sequence ID" value="KAF3811463.1"/>
    <property type="molecule type" value="Genomic_DNA"/>
</dbReference>
<reference evidence="15" key="2">
    <citation type="submission" date="2020-03" db="EMBL/GenBank/DDBJ databases">
        <authorList>
            <person name="Fu F.-F."/>
            <person name="Chen J."/>
        </authorList>
    </citation>
    <scope>NUCLEOTIDE SEQUENCE</scope>
    <source>
        <strain evidence="15">Lc1</strain>
    </source>
</reference>
<evidence type="ECO:0000256" key="4">
    <source>
        <dbReference type="ARBA" id="ARBA00022801"/>
    </source>
</evidence>
<organism evidence="15 16">
    <name type="scientific">Colletotrichum gloeosporioides</name>
    <name type="common">Anthracnose fungus</name>
    <name type="synonym">Glomerella cingulata</name>
    <dbReference type="NCBI Taxonomy" id="474922"/>
    <lineage>
        <taxon>Eukaryota</taxon>
        <taxon>Fungi</taxon>
        <taxon>Dikarya</taxon>
        <taxon>Ascomycota</taxon>
        <taxon>Pezizomycotina</taxon>
        <taxon>Sordariomycetes</taxon>
        <taxon>Hypocreomycetidae</taxon>
        <taxon>Glomerellales</taxon>
        <taxon>Glomerellaceae</taxon>
        <taxon>Colletotrichum</taxon>
        <taxon>Colletotrichum gloeosporioides species complex</taxon>
    </lineage>
</organism>
<feature type="region of interest" description="Disordered" evidence="13">
    <location>
        <begin position="1"/>
        <end position="224"/>
    </location>
</feature>
<comment type="subcellular location">
    <subcellularLocation>
        <location evidence="11">Endomembrane system</location>
        <topology evidence="11">Lipid-anchor</topology>
        <orientation evidence="11">Cytoplasmic side</orientation>
    </subcellularLocation>
</comment>
<feature type="compositionally biased region" description="Polar residues" evidence="13">
    <location>
        <begin position="83"/>
        <end position="92"/>
    </location>
</feature>
<dbReference type="Proteomes" id="UP000613401">
    <property type="component" value="Unassembled WGS sequence"/>
</dbReference>
<feature type="compositionally biased region" description="Basic residues" evidence="13">
    <location>
        <begin position="10"/>
        <end position="26"/>
    </location>
</feature>
<evidence type="ECO:0000256" key="13">
    <source>
        <dbReference type="SAM" id="MobiDB-lite"/>
    </source>
</evidence>
<evidence type="ECO:0000256" key="1">
    <source>
        <dbReference type="ARBA" id="ARBA00022481"/>
    </source>
</evidence>
<accession>A0A8H4CWM2</accession>
<evidence type="ECO:0000256" key="2">
    <source>
        <dbReference type="ARBA" id="ARBA00022723"/>
    </source>
</evidence>
<proteinExistence type="inferred from homology"/>
<dbReference type="GO" id="GO:0003924">
    <property type="term" value="F:GTPase activity"/>
    <property type="evidence" value="ECO:0007669"/>
    <property type="project" value="InterPro"/>
</dbReference>
<dbReference type="InterPro" id="IPR011989">
    <property type="entry name" value="ARM-like"/>
</dbReference>
<evidence type="ECO:0000256" key="8">
    <source>
        <dbReference type="ARBA" id="ARBA00023288"/>
    </source>
</evidence>
<evidence type="ECO:0000313" key="16">
    <source>
        <dbReference type="Proteomes" id="UP000613401"/>
    </source>
</evidence>
<protein>
    <submittedName>
        <fullName evidence="15">GTP-binding protein rhb1</fullName>
    </submittedName>
</protein>
<feature type="compositionally biased region" description="Polar residues" evidence="13">
    <location>
        <begin position="284"/>
        <end position="304"/>
    </location>
</feature>
<comment type="caution">
    <text evidence="15">The sequence shown here is derived from an EMBL/GenBank/DDBJ whole genome shotgun (WGS) entry which is preliminary data.</text>
</comment>
<sequence length="995" mass="109349">MATQDGPSVPRKKTTTYGKTSRKRPIHAFLELSNSSQRSGSDGKETSTQRIPTDPNRDPYDMSDDEPTHLPSSLSRRAAAQLDRSSTITSDAPASFKKRKVPTTVTIKPDRRPGSHPVPHIAQSTIPSHPRRGKSPFDSSSAASLRLAKHESKPPSSKPAPKAKSVLIPGPTPSLEPEKSVRHQQGEASLLDAQAAVESNTRQKSESSSQIRHKTPGRSSQIESRFIRAASMAVESSIPKQKRLHVARRVRLIDQLAAQNDEDSSDYESDASDVTEGSIAEMAKSQSSLSTPMRPTDAATTPRPSTRPKPLLSQRKFRSTYGEQRTLKADESGGDGLGSQMSLGIDSQLDLSPPPMSKLASFSFEEEEMEEVPSSKGGGIIDIHALRQAGANHRFADSMADLLDRVGTPQPPKSQSSRSRRTALLELATKLRDKTFVRQFRDQGAKDALFRALGTEEDVISGFILLSVLLVLFTSYSVPHLVPQLQSEGIAQLASTMFDEDEDIISLASQRKSNLSKNGQGSLAMLRLTLERLEIWKGSPPRNLSPRILALKVLSLLCKDNDGLATRAILASLTDRLFGFVKKGWEHSRDQGMGTTEGGIALSLLEGCSIMAMQSDAGPQWTKRYLPILADILTAAMSRPMAEFGEFESTTLKLALNTTNNNPTAAGAFSRGELFRELAATSLAAFELLEQSIRNGAFSKDIYEMLMLMLGVMINTSEHCPSTRQSVDAWQGDDGSPLEKLMEVYLDYRESAVMADSVEKTSVAVAHGYLAILLGYLCLGSKVRRRLEEKSQGRGIKYLLDSIQEFMALHAKVDTDELTTSLQNLVNELRQKGRFVDGHFVDSYYPTIENTFSKTIRYKGQEFATEIVDTAGQDEYSILNSKHFIGIHGYMLVYSVSSLPSFEMVQVIREKILNHLGTESVPIVIVGNKSDLRPEQRQVSAEEGKKLSERIQCGWTEASARYNENVSKAFEILIAQIEKAQNPNEAAEGGKCTLM</sequence>
<evidence type="ECO:0000313" key="15">
    <source>
        <dbReference type="EMBL" id="KAF3811463.1"/>
    </source>
</evidence>
<dbReference type="CDD" id="cd04137">
    <property type="entry name" value="RheB"/>
    <property type="match status" value="1"/>
</dbReference>
<feature type="compositionally biased region" description="Basic and acidic residues" evidence="13">
    <location>
        <begin position="176"/>
        <end position="185"/>
    </location>
</feature>
<feature type="compositionally biased region" description="Acidic residues" evidence="13">
    <location>
        <begin position="260"/>
        <end position="273"/>
    </location>
</feature>
<evidence type="ECO:0000256" key="7">
    <source>
        <dbReference type="ARBA" id="ARBA00023136"/>
    </source>
</evidence>
<gene>
    <name evidence="15" type="ORF">GCG54_00001789</name>
</gene>
<evidence type="ECO:0000256" key="6">
    <source>
        <dbReference type="ARBA" id="ARBA00023134"/>
    </source>
</evidence>
<dbReference type="Pfam" id="PF07814">
    <property type="entry name" value="WAPL"/>
    <property type="match status" value="1"/>
</dbReference>
<dbReference type="GO" id="GO:0046872">
    <property type="term" value="F:metal ion binding"/>
    <property type="evidence" value="ECO:0007669"/>
    <property type="project" value="UniProtKB-KW"/>
</dbReference>
<keyword evidence="4" id="KW-0378">Hydrolase</keyword>
<evidence type="ECO:0000256" key="9">
    <source>
        <dbReference type="ARBA" id="ARBA00023289"/>
    </source>
</evidence>
<dbReference type="PRINTS" id="PR00449">
    <property type="entry name" value="RASTRNSFRMNG"/>
</dbReference>
<feature type="domain" description="Wings apart-like protein C-terminal" evidence="14">
    <location>
        <begin position="383"/>
        <end position="720"/>
    </location>
</feature>
<dbReference type="Gene3D" id="1.25.10.10">
    <property type="entry name" value="Leucine-rich Repeat Variant"/>
    <property type="match status" value="2"/>
</dbReference>
<dbReference type="FunFam" id="3.40.50.300:FF:000273">
    <property type="entry name" value="GTP-binding protein Rheb homolog"/>
    <property type="match status" value="1"/>
</dbReference>
<name>A0A8H4CWM2_COLGL</name>
<dbReference type="GO" id="GO:0007165">
    <property type="term" value="P:signal transduction"/>
    <property type="evidence" value="ECO:0007669"/>
    <property type="project" value="InterPro"/>
</dbReference>
<dbReference type="Gene3D" id="3.40.50.300">
    <property type="entry name" value="P-loop containing nucleotide triphosphate hydrolases"/>
    <property type="match status" value="1"/>
</dbReference>
<dbReference type="NCBIfam" id="TIGR00231">
    <property type="entry name" value="small_GTP"/>
    <property type="match status" value="1"/>
</dbReference>
<dbReference type="SMART" id="SM00174">
    <property type="entry name" value="RHO"/>
    <property type="match status" value="1"/>
</dbReference>
<dbReference type="AlphaFoldDB" id="A0A8H4CWM2"/>
<keyword evidence="7" id="KW-0472">Membrane</keyword>
<keyword evidence="1" id="KW-0488">Methylation</keyword>
<evidence type="ECO:0000256" key="12">
    <source>
        <dbReference type="ARBA" id="ARBA00049117"/>
    </source>
</evidence>
<comment type="catalytic activity">
    <reaction evidence="12">
        <text>GTP + H2O = GDP + phosphate + H(+)</text>
        <dbReference type="Rhea" id="RHEA:19669"/>
        <dbReference type="ChEBI" id="CHEBI:15377"/>
        <dbReference type="ChEBI" id="CHEBI:15378"/>
        <dbReference type="ChEBI" id="CHEBI:37565"/>
        <dbReference type="ChEBI" id="CHEBI:43474"/>
        <dbReference type="ChEBI" id="CHEBI:58189"/>
    </reaction>
    <physiologicalReaction direction="left-to-right" evidence="12">
        <dbReference type="Rhea" id="RHEA:19670"/>
    </physiologicalReaction>
</comment>
<dbReference type="GO" id="GO:0016020">
    <property type="term" value="C:membrane"/>
    <property type="evidence" value="ECO:0007669"/>
    <property type="project" value="InterPro"/>
</dbReference>
<dbReference type="InterPro" id="IPR005225">
    <property type="entry name" value="Small_GTP-bd"/>
</dbReference>
<keyword evidence="16" id="KW-1185">Reference proteome</keyword>
<reference evidence="15" key="1">
    <citation type="journal article" date="2020" name="Phytopathology">
        <title>Genome sequence and comparative analysis of Colletotrichum gloeosporioides isolated from Liriodendron leaves.</title>
        <authorList>
            <person name="Fu F.F."/>
            <person name="Hao Z."/>
            <person name="Wang P."/>
            <person name="Lu Y."/>
            <person name="Xue L.J."/>
            <person name="Wei G."/>
            <person name="Tian Y."/>
            <person name="Baishi H."/>
            <person name="Xu H."/>
            <person name="Shi J."/>
            <person name="Cheng T."/>
            <person name="Wang G."/>
            <person name="Yi Y."/>
            <person name="Chen J."/>
        </authorList>
    </citation>
    <scope>NUCLEOTIDE SEQUENCE</scope>
    <source>
        <strain evidence="15">Lc1</strain>
    </source>
</reference>
<dbReference type="InterPro" id="IPR027417">
    <property type="entry name" value="P-loop_NTPase"/>
</dbReference>
<dbReference type="SUPFAM" id="SSF52540">
    <property type="entry name" value="P-loop containing nucleoside triphosphate hydrolases"/>
    <property type="match status" value="1"/>
</dbReference>
<keyword evidence="3" id="KW-0547">Nucleotide-binding</keyword>
<dbReference type="GeneID" id="69008956"/>
<dbReference type="InterPro" id="IPR022771">
    <property type="entry name" value="WAPL_C"/>
</dbReference>
<feature type="compositionally biased region" description="Polar residues" evidence="13">
    <location>
        <begin position="197"/>
        <end position="210"/>
    </location>
</feature>
<evidence type="ECO:0000259" key="14">
    <source>
        <dbReference type="Pfam" id="PF07814"/>
    </source>
</evidence>
<keyword evidence="2" id="KW-0479">Metal-binding</keyword>
<comment type="similarity">
    <text evidence="10">Belongs to the small GTPase superfamily. Rheb family.</text>
</comment>
<dbReference type="InterPro" id="IPR001806">
    <property type="entry name" value="Small_GTPase"/>
</dbReference>
<dbReference type="GO" id="GO:0005525">
    <property type="term" value="F:GTP binding"/>
    <property type="evidence" value="ECO:0007669"/>
    <property type="project" value="UniProtKB-KW"/>
</dbReference>
<evidence type="ECO:0000256" key="11">
    <source>
        <dbReference type="ARBA" id="ARBA00046278"/>
    </source>
</evidence>
<feature type="region of interest" description="Disordered" evidence="13">
    <location>
        <begin position="256"/>
        <end position="354"/>
    </location>
</feature>
<keyword evidence="6" id="KW-0342">GTP-binding</keyword>
<keyword evidence="5" id="KW-0460">Magnesium</keyword>
<keyword evidence="8" id="KW-0449">Lipoprotein</keyword>
<dbReference type="GO" id="GO:0012505">
    <property type="term" value="C:endomembrane system"/>
    <property type="evidence" value="ECO:0007669"/>
    <property type="project" value="UniProtKB-SubCell"/>
</dbReference>
<dbReference type="PROSITE" id="PS51421">
    <property type="entry name" value="RAS"/>
    <property type="match status" value="1"/>
</dbReference>